<dbReference type="GO" id="GO:0016757">
    <property type="term" value="F:glycosyltransferase activity"/>
    <property type="evidence" value="ECO:0007669"/>
    <property type="project" value="InterPro"/>
</dbReference>
<dbReference type="RefSeq" id="WP_011865206.1">
    <property type="nucleotide sequence ID" value="NC_009092.1"/>
</dbReference>
<evidence type="ECO:0000259" key="1">
    <source>
        <dbReference type="Pfam" id="PF00534"/>
    </source>
</evidence>
<dbReference type="InterPro" id="IPR015393">
    <property type="entry name" value="DUF1972"/>
</dbReference>
<dbReference type="Gene3D" id="3.40.50.2000">
    <property type="entry name" value="Glycogen Phosphorylase B"/>
    <property type="match status" value="2"/>
</dbReference>
<accession>A3QCS6</accession>
<dbReference type="eggNOG" id="COG0438">
    <property type="taxonomic scope" value="Bacteria"/>
</dbReference>
<keyword evidence="3" id="KW-0808">Transferase</keyword>
<dbReference type="InterPro" id="IPR001296">
    <property type="entry name" value="Glyco_trans_1"/>
</dbReference>
<sequence>MRKVVVVGTVGIPACYGGFESLVENLTKNSSAEIKYEVICSSNSYPEKKIEYNGAKLSYIPLSANGMQSIFYDIVSLIKCIFSRPDVVLVLGVSGCIFLPFFKLFSRARVITNIDGLEWKRDKWGSLPRKFLKISEKMAVKFSDVVVTDNKAISDYVLYEYGINSETIAYGGDHAIIGGQHHQNLSVQEYALALCRIEPENNVAMILDAFSKSNKVLKFIGNWEHSEFSRKLREKYSTSKNIQLIDPIYDLDTLFNLRKSSSIYIHGHSAGGTNPSLVEMMHFGKPILAFDCDFNRYTTDNSAIYFKSSSELIDIIDSEHYTRFEKVGNKMVEVANRCYKWQNVTEQYEKLY</sequence>
<evidence type="ECO:0000259" key="2">
    <source>
        <dbReference type="Pfam" id="PF09314"/>
    </source>
</evidence>
<dbReference type="PANTHER" id="PTHR46401:SF8">
    <property type="entry name" value="BLL6006 PROTEIN"/>
    <property type="match status" value="1"/>
</dbReference>
<dbReference type="Proteomes" id="UP000001558">
    <property type="component" value="Chromosome"/>
</dbReference>
<feature type="domain" description="DUF1972" evidence="2">
    <location>
        <begin position="1"/>
        <end position="173"/>
    </location>
</feature>
<dbReference type="OrthoDB" id="9792269at2"/>
<organism evidence="3 4">
    <name type="scientific">Shewanella loihica (strain ATCC BAA-1088 / PV-4)</name>
    <dbReference type="NCBI Taxonomy" id="323850"/>
    <lineage>
        <taxon>Bacteria</taxon>
        <taxon>Pseudomonadati</taxon>
        <taxon>Pseudomonadota</taxon>
        <taxon>Gammaproteobacteria</taxon>
        <taxon>Alteromonadales</taxon>
        <taxon>Shewanellaceae</taxon>
        <taxon>Shewanella</taxon>
    </lineage>
</organism>
<gene>
    <name evidence="3" type="ordered locus">Shew_1405</name>
</gene>
<dbReference type="SUPFAM" id="SSF53756">
    <property type="entry name" value="UDP-Glycosyltransferase/glycogen phosphorylase"/>
    <property type="match status" value="1"/>
</dbReference>
<name>A3QCS6_SHELP</name>
<keyword evidence="4" id="KW-1185">Reference proteome</keyword>
<protein>
    <submittedName>
        <fullName evidence="3">Glycosyl transferase, group 1</fullName>
    </submittedName>
</protein>
<evidence type="ECO:0000313" key="3">
    <source>
        <dbReference type="EMBL" id="ABO23274.1"/>
    </source>
</evidence>
<dbReference type="STRING" id="323850.Shew_1405"/>
<dbReference type="KEGG" id="slo:Shew_1405"/>
<dbReference type="Pfam" id="PF00534">
    <property type="entry name" value="Glycos_transf_1"/>
    <property type="match status" value="1"/>
</dbReference>
<evidence type="ECO:0000313" key="4">
    <source>
        <dbReference type="Proteomes" id="UP000001558"/>
    </source>
</evidence>
<dbReference type="Pfam" id="PF09314">
    <property type="entry name" value="DUF1972"/>
    <property type="match status" value="1"/>
</dbReference>
<dbReference type="EMBL" id="CP000606">
    <property type="protein sequence ID" value="ABO23274.1"/>
    <property type="molecule type" value="Genomic_DNA"/>
</dbReference>
<proteinExistence type="predicted"/>
<dbReference type="HOGENOM" id="CLU_009583_3_0_6"/>
<dbReference type="CAZy" id="GT4">
    <property type="family name" value="Glycosyltransferase Family 4"/>
</dbReference>
<reference evidence="3 4" key="1">
    <citation type="submission" date="2007-03" db="EMBL/GenBank/DDBJ databases">
        <title>Complete sequence of Shewanella loihica PV-4.</title>
        <authorList>
            <consortium name="US DOE Joint Genome Institute"/>
            <person name="Copeland A."/>
            <person name="Lucas S."/>
            <person name="Lapidus A."/>
            <person name="Barry K."/>
            <person name="Detter J.C."/>
            <person name="Glavina del Rio T."/>
            <person name="Hammon N."/>
            <person name="Israni S."/>
            <person name="Dalin E."/>
            <person name="Tice H."/>
            <person name="Pitluck S."/>
            <person name="Chain P."/>
            <person name="Malfatti S."/>
            <person name="Shin M."/>
            <person name="Vergez L."/>
            <person name="Schmutz J."/>
            <person name="Larimer F."/>
            <person name="Land M."/>
            <person name="Hauser L."/>
            <person name="Kyrpides N."/>
            <person name="Mikhailova N."/>
            <person name="Romine M.F."/>
            <person name="Serres G."/>
            <person name="Fredrickson J."/>
            <person name="Tiedje J."/>
            <person name="Richardson P."/>
        </authorList>
    </citation>
    <scope>NUCLEOTIDE SEQUENCE [LARGE SCALE GENOMIC DNA]</scope>
    <source>
        <strain evidence="4">ATCC BAA-1088 / PV-4</strain>
    </source>
</reference>
<feature type="domain" description="Glycosyl transferase family 1" evidence="1">
    <location>
        <begin position="188"/>
        <end position="298"/>
    </location>
</feature>
<dbReference type="AlphaFoldDB" id="A3QCS6"/>
<dbReference type="PANTHER" id="PTHR46401">
    <property type="entry name" value="GLYCOSYLTRANSFERASE WBBK-RELATED"/>
    <property type="match status" value="1"/>
</dbReference>